<dbReference type="Proteomes" id="UP000708208">
    <property type="component" value="Unassembled WGS sequence"/>
</dbReference>
<evidence type="ECO:0000313" key="3">
    <source>
        <dbReference type="Proteomes" id="UP000708208"/>
    </source>
</evidence>
<accession>A0A8J2LII7</accession>
<organism evidence="2 3">
    <name type="scientific">Allacma fusca</name>
    <dbReference type="NCBI Taxonomy" id="39272"/>
    <lineage>
        <taxon>Eukaryota</taxon>
        <taxon>Metazoa</taxon>
        <taxon>Ecdysozoa</taxon>
        <taxon>Arthropoda</taxon>
        <taxon>Hexapoda</taxon>
        <taxon>Collembola</taxon>
        <taxon>Symphypleona</taxon>
        <taxon>Sminthuridae</taxon>
        <taxon>Allacma</taxon>
    </lineage>
</organism>
<protein>
    <submittedName>
        <fullName evidence="2">Uncharacterized protein</fullName>
    </submittedName>
</protein>
<keyword evidence="3" id="KW-1185">Reference proteome</keyword>
<evidence type="ECO:0000313" key="2">
    <source>
        <dbReference type="EMBL" id="CAG7833314.1"/>
    </source>
</evidence>
<feature type="non-terminal residue" evidence="2">
    <location>
        <position position="1"/>
    </location>
</feature>
<evidence type="ECO:0000256" key="1">
    <source>
        <dbReference type="SAM" id="MobiDB-lite"/>
    </source>
</evidence>
<feature type="region of interest" description="Disordered" evidence="1">
    <location>
        <begin position="94"/>
        <end position="152"/>
    </location>
</feature>
<feature type="region of interest" description="Disordered" evidence="1">
    <location>
        <begin position="1"/>
        <end position="20"/>
    </location>
</feature>
<sequence length="152" mass="17287">QSYKRLHQQLPLKRGGPHPPVYDRSVFHGTRRQRAAGLGALFGAMAQHLMPFARKYIVSNSTKALTNSAPDLLTGERNFEESLKSNSMNALKGIGRDYLNQKGKGKRRKKISNKAVKSRSKRSRIHKDKHTEEKIKRSVNAKTRTIRKKALK</sequence>
<gene>
    <name evidence="2" type="ORF">AFUS01_LOCUS42953</name>
</gene>
<proteinExistence type="predicted"/>
<reference evidence="2" key="1">
    <citation type="submission" date="2021-06" db="EMBL/GenBank/DDBJ databases">
        <authorList>
            <person name="Hodson N. C."/>
            <person name="Mongue J. A."/>
            <person name="Jaron S. K."/>
        </authorList>
    </citation>
    <scope>NUCLEOTIDE SEQUENCE</scope>
</reference>
<dbReference type="AlphaFoldDB" id="A0A8J2LII7"/>
<feature type="compositionally biased region" description="Basic residues" evidence="1">
    <location>
        <begin position="103"/>
        <end position="128"/>
    </location>
</feature>
<name>A0A8J2LII7_9HEXA</name>
<comment type="caution">
    <text evidence="2">The sequence shown here is derived from an EMBL/GenBank/DDBJ whole genome shotgun (WGS) entry which is preliminary data.</text>
</comment>
<dbReference type="EMBL" id="CAJVCH010569806">
    <property type="protein sequence ID" value="CAG7833314.1"/>
    <property type="molecule type" value="Genomic_DNA"/>
</dbReference>